<keyword evidence="2" id="KW-1185">Reference proteome</keyword>
<evidence type="ECO:0000313" key="2">
    <source>
        <dbReference type="Proteomes" id="UP000191554"/>
    </source>
</evidence>
<accession>A0A1V4SDZ0</accession>
<protein>
    <submittedName>
        <fullName evidence="1">Uncharacterized protein</fullName>
    </submittedName>
</protein>
<comment type="caution">
    <text evidence="1">The sequence shown here is derived from an EMBL/GenBank/DDBJ whole genome shotgun (WGS) entry which is preliminary data.</text>
</comment>
<dbReference type="AlphaFoldDB" id="A0A1V4SDZ0"/>
<organism evidence="1 2">
    <name type="scientific">Ruminiclostridium hungatei</name>
    <name type="common">Clostridium hungatei</name>
    <dbReference type="NCBI Taxonomy" id="48256"/>
    <lineage>
        <taxon>Bacteria</taxon>
        <taxon>Bacillati</taxon>
        <taxon>Bacillota</taxon>
        <taxon>Clostridia</taxon>
        <taxon>Eubacteriales</taxon>
        <taxon>Oscillospiraceae</taxon>
        <taxon>Ruminiclostridium</taxon>
    </lineage>
</organism>
<gene>
    <name evidence="1" type="ORF">CLHUN_40930</name>
</gene>
<proteinExistence type="predicted"/>
<dbReference type="OrthoDB" id="3477708at2"/>
<reference evidence="1 2" key="1">
    <citation type="submission" date="2017-03" db="EMBL/GenBank/DDBJ databases">
        <title>Genome sequence of Clostridium hungatei DSM 14427.</title>
        <authorList>
            <person name="Poehlein A."/>
            <person name="Daniel R."/>
        </authorList>
    </citation>
    <scope>NUCLEOTIDE SEQUENCE [LARGE SCALE GENOMIC DNA]</scope>
    <source>
        <strain evidence="1 2">DSM 14427</strain>
    </source>
</reference>
<dbReference type="RefSeq" id="WP_080066548.1">
    <property type="nucleotide sequence ID" value="NZ_MZGX01000036.1"/>
</dbReference>
<dbReference type="STRING" id="48256.CLHUN_40930"/>
<dbReference type="EMBL" id="MZGX01000036">
    <property type="protein sequence ID" value="OPX42034.1"/>
    <property type="molecule type" value="Genomic_DNA"/>
</dbReference>
<dbReference type="Proteomes" id="UP000191554">
    <property type="component" value="Unassembled WGS sequence"/>
</dbReference>
<sequence length="170" mass="19463">MFGKKKDKAVKCKIHPSLGEIKYLGIGWEKTEKAKVTLWSKTYDIPLCFIAKTVEEDVNEKQGVTLERFRNVVNEQKNQIEKLIMECFECDNEENSSHRFIPKEILFSQNGECALFARDADEENYNDIGASIAMFLVPKLMLEYPENCLDYILGGGGFFIKQELYGGSDL</sequence>
<evidence type="ECO:0000313" key="1">
    <source>
        <dbReference type="EMBL" id="OPX42034.1"/>
    </source>
</evidence>
<name>A0A1V4SDZ0_RUMHU</name>